<dbReference type="AlphaFoldDB" id="A0A679PDD8"/>
<evidence type="ECO:0000313" key="2">
    <source>
        <dbReference type="EMBL" id="DAC80582.1"/>
    </source>
</evidence>
<keyword evidence="1" id="KW-0732">Signal</keyword>
<sequence>MTKVEVVLLIFLVLLSLASLQNGDDPRRQRDEKQSPQRRIVQGTLRKYMYNIQRRCAYGTPCSDCTSAGKVCSVKSGGKGSCGTCVPGAK</sequence>
<reference evidence="2" key="1">
    <citation type="journal article" date="2019" name="Mar. Drugs">
        <title>Conotoxin diversity in the venom gland transcriptome of the Magician's Cone, Pionoconus magus.</title>
        <authorList>
            <person name="Pardos-Blas J.R."/>
            <person name="Irisarri I."/>
            <person name="Abalde S."/>
            <person name="Tenorio M.J."/>
            <person name="Zardoya R."/>
        </authorList>
    </citation>
    <scope>NUCLEOTIDE SEQUENCE</scope>
    <source>
        <strain evidence="2">PMAG135</strain>
        <tissue evidence="2">Venom gland</tissue>
    </source>
</reference>
<accession>A0A679PDD8</accession>
<feature type="signal peptide" evidence="1">
    <location>
        <begin position="1"/>
        <end position="23"/>
    </location>
</feature>
<protein>
    <submittedName>
        <fullName evidence="2">Conotoxin superfamily M</fullName>
    </submittedName>
</protein>
<name>A0A679PDD8_CONMA</name>
<proteinExistence type="evidence at transcript level"/>
<dbReference type="EMBL" id="BK011234">
    <property type="protein sequence ID" value="DAC80582.1"/>
    <property type="molecule type" value="mRNA"/>
</dbReference>
<evidence type="ECO:0000256" key="1">
    <source>
        <dbReference type="SAM" id="SignalP"/>
    </source>
</evidence>
<feature type="chain" id="PRO_5025455157" evidence="1">
    <location>
        <begin position="24"/>
        <end position="90"/>
    </location>
</feature>
<organism evidence="2">
    <name type="scientific">Conus magus</name>
    <name type="common">Magical cone</name>
    <dbReference type="NCBI Taxonomy" id="6492"/>
    <lineage>
        <taxon>Eukaryota</taxon>
        <taxon>Metazoa</taxon>
        <taxon>Spiralia</taxon>
        <taxon>Lophotrochozoa</taxon>
        <taxon>Mollusca</taxon>
        <taxon>Gastropoda</taxon>
        <taxon>Caenogastropoda</taxon>
        <taxon>Neogastropoda</taxon>
        <taxon>Conoidea</taxon>
        <taxon>Conidae</taxon>
        <taxon>Conus</taxon>
        <taxon>Pionoconus</taxon>
    </lineage>
</organism>